<sequence length="78" mass="8624">MNPRDGHLPFHTKSMEPLSTSLTHSISTLPPIRFSASAPRCDCVVTVEKVSTIENNNVFNEKLPLEEPKVESATDEDS</sequence>
<dbReference type="AlphaFoldDB" id="A0A9D3VGM8"/>
<gene>
    <name evidence="1" type="ORF">J1N35_022157</name>
</gene>
<keyword evidence="2" id="KW-1185">Reference proteome</keyword>
<dbReference type="EMBL" id="JAIQCV010000007">
    <property type="protein sequence ID" value="KAH1082396.1"/>
    <property type="molecule type" value="Genomic_DNA"/>
</dbReference>
<evidence type="ECO:0000313" key="2">
    <source>
        <dbReference type="Proteomes" id="UP000828251"/>
    </source>
</evidence>
<dbReference type="Proteomes" id="UP000828251">
    <property type="component" value="Unassembled WGS sequence"/>
</dbReference>
<evidence type="ECO:0000313" key="1">
    <source>
        <dbReference type="EMBL" id="KAH1082396.1"/>
    </source>
</evidence>
<protein>
    <submittedName>
        <fullName evidence="1">Uncharacterized protein</fullName>
    </submittedName>
</protein>
<reference evidence="1 2" key="1">
    <citation type="journal article" date="2021" name="Plant Biotechnol. J.">
        <title>Multi-omics assisted identification of the key and species-specific regulatory components of drought-tolerant mechanisms in Gossypium stocksii.</title>
        <authorList>
            <person name="Yu D."/>
            <person name="Ke L."/>
            <person name="Zhang D."/>
            <person name="Wu Y."/>
            <person name="Sun Y."/>
            <person name="Mei J."/>
            <person name="Sun J."/>
            <person name="Sun Y."/>
        </authorList>
    </citation>
    <scope>NUCLEOTIDE SEQUENCE [LARGE SCALE GENOMIC DNA]</scope>
    <source>
        <strain evidence="2">cv. E1</strain>
        <tissue evidence="1">Leaf</tissue>
    </source>
</reference>
<comment type="caution">
    <text evidence="1">The sequence shown here is derived from an EMBL/GenBank/DDBJ whole genome shotgun (WGS) entry which is preliminary data.</text>
</comment>
<proteinExistence type="predicted"/>
<organism evidence="1 2">
    <name type="scientific">Gossypium stocksii</name>
    <dbReference type="NCBI Taxonomy" id="47602"/>
    <lineage>
        <taxon>Eukaryota</taxon>
        <taxon>Viridiplantae</taxon>
        <taxon>Streptophyta</taxon>
        <taxon>Embryophyta</taxon>
        <taxon>Tracheophyta</taxon>
        <taxon>Spermatophyta</taxon>
        <taxon>Magnoliopsida</taxon>
        <taxon>eudicotyledons</taxon>
        <taxon>Gunneridae</taxon>
        <taxon>Pentapetalae</taxon>
        <taxon>rosids</taxon>
        <taxon>malvids</taxon>
        <taxon>Malvales</taxon>
        <taxon>Malvaceae</taxon>
        <taxon>Malvoideae</taxon>
        <taxon>Gossypium</taxon>
    </lineage>
</organism>
<accession>A0A9D3VGM8</accession>
<name>A0A9D3VGM8_9ROSI</name>